<proteinExistence type="predicted"/>
<dbReference type="PANTHER" id="PTHR48007:SF4">
    <property type="entry name" value="LEUCINE-RICH REPEAT RECEPTOR-LIKE PROTEIN KINASE PXC1"/>
    <property type="match status" value="1"/>
</dbReference>
<organism evidence="2 3">
    <name type="scientific">Olea europaea subsp. europaea</name>
    <dbReference type="NCBI Taxonomy" id="158383"/>
    <lineage>
        <taxon>Eukaryota</taxon>
        <taxon>Viridiplantae</taxon>
        <taxon>Streptophyta</taxon>
        <taxon>Embryophyta</taxon>
        <taxon>Tracheophyta</taxon>
        <taxon>Spermatophyta</taxon>
        <taxon>Magnoliopsida</taxon>
        <taxon>eudicotyledons</taxon>
        <taxon>Gunneridae</taxon>
        <taxon>Pentapetalae</taxon>
        <taxon>asterids</taxon>
        <taxon>lamiids</taxon>
        <taxon>Lamiales</taxon>
        <taxon>Oleaceae</taxon>
        <taxon>Oleeae</taxon>
        <taxon>Olea</taxon>
    </lineage>
</organism>
<protein>
    <submittedName>
        <fullName evidence="2">Probable inactive receptor kinase At4g23740</fullName>
    </submittedName>
</protein>
<dbReference type="EMBL" id="CACTIH010007250">
    <property type="protein sequence ID" value="CAA3005788.1"/>
    <property type="molecule type" value="Genomic_DNA"/>
</dbReference>
<keyword evidence="1" id="KW-0067">ATP-binding</keyword>
<keyword evidence="2" id="KW-0808">Transferase</keyword>
<dbReference type="OrthoDB" id="4062651at2759"/>
<evidence type="ECO:0000256" key="1">
    <source>
        <dbReference type="PROSITE-ProRule" id="PRU10141"/>
    </source>
</evidence>
<dbReference type="AlphaFoldDB" id="A0A8S0TQV4"/>
<dbReference type="GO" id="GO:0016301">
    <property type="term" value="F:kinase activity"/>
    <property type="evidence" value="ECO:0007669"/>
    <property type="project" value="UniProtKB-KW"/>
</dbReference>
<dbReference type="Proteomes" id="UP000594638">
    <property type="component" value="Unassembled WGS sequence"/>
</dbReference>
<sequence>MLKSSDELLGKGTFGNAAYIAVRENGMKIVVKRQKLVNISEKKYEQMGDIENVRHENLPALRADHFSKDEQLLLYDHYSNESVPATLHGVLRSCSCIFIGPYRV</sequence>
<dbReference type="PANTHER" id="PTHR48007">
    <property type="entry name" value="LEUCINE-RICH REPEAT RECEPTOR-LIKE PROTEIN KINASE PXC1"/>
    <property type="match status" value="1"/>
</dbReference>
<keyword evidence="1" id="KW-0547">Nucleotide-binding</keyword>
<dbReference type="InterPro" id="IPR017441">
    <property type="entry name" value="Protein_kinase_ATP_BS"/>
</dbReference>
<feature type="binding site" evidence="1">
    <location>
        <position position="32"/>
    </location>
    <ligand>
        <name>ATP</name>
        <dbReference type="ChEBI" id="CHEBI:30616"/>
    </ligand>
</feature>
<evidence type="ECO:0000313" key="3">
    <source>
        <dbReference type="Proteomes" id="UP000594638"/>
    </source>
</evidence>
<keyword evidence="3" id="KW-1185">Reference proteome</keyword>
<name>A0A8S0TQV4_OLEEU</name>
<dbReference type="SUPFAM" id="SSF56112">
    <property type="entry name" value="Protein kinase-like (PK-like)"/>
    <property type="match status" value="1"/>
</dbReference>
<keyword evidence="2" id="KW-0418">Kinase</keyword>
<dbReference type="InterPro" id="IPR011009">
    <property type="entry name" value="Kinase-like_dom_sf"/>
</dbReference>
<evidence type="ECO:0000313" key="2">
    <source>
        <dbReference type="EMBL" id="CAA3005788.1"/>
    </source>
</evidence>
<reference evidence="2 3" key="1">
    <citation type="submission" date="2019-12" db="EMBL/GenBank/DDBJ databases">
        <authorList>
            <person name="Alioto T."/>
            <person name="Alioto T."/>
            <person name="Gomez Garrido J."/>
        </authorList>
    </citation>
    <scope>NUCLEOTIDE SEQUENCE [LARGE SCALE GENOMIC DNA]</scope>
</reference>
<keyword evidence="2" id="KW-0675">Receptor</keyword>
<dbReference type="InterPro" id="IPR046959">
    <property type="entry name" value="PRK1-6/SRF4-like"/>
</dbReference>
<dbReference type="Gene3D" id="3.30.200.20">
    <property type="entry name" value="Phosphorylase Kinase, domain 1"/>
    <property type="match status" value="1"/>
</dbReference>
<dbReference type="PROSITE" id="PS00107">
    <property type="entry name" value="PROTEIN_KINASE_ATP"/>
    <property type="match status" value="1"/>
</dbReference>
<gene>
    <name evidence="2" type="ORF">OLEA9_A018433</name>
</gene>
<accession>A0A8S0TQV4</accession>
<dbReference type="GO" id="GO:0005524">
    <property type="term" value="F:ATP binding"/>
    <property type="evidence" value="ECO:0007669"/>
    <property type="project" value="UniProtKB-UniRule"/>
</dbReference>
<dbReference type="Gramene" id="OE9A018433T1">
    <property type="protein sequence ID" value="OE9A018433C1"/>
    <property type="gene ID" value="OE9A018433"/>
</dbReference>
<comment type="caution">
    <text evidence="2">The sequence shown here is derived from an EMBL/GenBank/DDBJ whole genome shotgun (WGS) entry which is preliminary data.</text>
</comment>